<evidence type="ECO:0000313" key="1">
    <source>
        <dbReference type="EMBL" id="OGM61365.1"/>
    </source>
</evidence>
<gene>
    <name evidence="1" type="ORF">A2955_04960</name>
</gene>
<evidence type="ECO:0008006" key="3">
    <source>
        <dbReference type="Google" id="ProtNLM"/>
    </source>
</evidence>
<evidence type="ECO:0000313" key="2">
    <source>
        <dbReference type="Proteomes" id="UP000177501"/>
    </source>
</evidence>
<dbReference type="Proteomes" id="UP000177501">
    <property type="component" value="Unassembled WGS sequence"/>
</dbReference>
<dbReference type="EMBL" id="MGHA01000004">
    <property type="protein sequence ID" value="OGM61365.1"/>
    <property type="molecule type" value="Genomic_DNA"/>
</dbReference>
<organism evidence="1 2">
    <name type="scientific">Candidatus Woesebacteria bacterium RIFCSPLOWO2_01_FULL_37_19</name>
    <dbReference type="NCBI Taxonomy" id="1802514"/>
    <lineage>
        <taxon>Bacteria</taxon>
        <taxon>Candidatus Woeseibacteriota</taxon>
    </lineage>
</organism>
<sequence length="223" mass="26171">MEDVTEARFRKYGESKYIDLVLFPYREGNEGMEGWKNFVQTFVDSKNGNRREIGLFLKEFSSEDKLTPQMIFERHHRLKEIGLPVVPTLRMSDDNKLLLMTDLTYGGKYEIVDRHNIHPNNLALNRSMLAEQIKKIARKASENGFYLNIDAYTLVIDKKTKEGKIFLSDLSSGVETKYDLEEDFRKSIRSKYMTFEDYKDFYVNNFAGSFIEAFLSDKPLMYN</sequence>
<protein>
    <recommendedName>
        <fullName evidence="3">Protein kinase domain-containing protein</fullName>
    </recommendedName>
</protein>
<name>A0A1F8BDC2_9BACT</name>
<comment type="caution">
    <text evidence="1">The sequence shown here is derived from an EMBL/GenBank/DDBJ whole genome shotgun (WGS) entry which is preliminary data.</text>
</comment>
<dbReference type="AlphaFoldDB" id="A0A1F8BDC2"/>
<proteinExistence type="predicted"/>
<reference evidence="1 2" key="1">
    <citation type="journal article" date="2016" name="Nat. Commun.">
        <title>Thousands of microbial genomes shed light on interconnected biogeochemical processes in an aquifer system.</title>
        <authorList>
            <person name="Anantharaman K."/>
            <person name="Brown C.T."/>
            <person name="Hug L.A."/>
            <person name="Sharon I."/>
            <person name="Castelle C.J."/>
            <person name="Probst A.J."/>
            <person name="Thomas B.C."/>
            <person name="Singh A."/>
            <person name="Wilkins M.J."/>
            <person name="Karaoz U."/>
            <person name="Brodie E.L."/>
            <person name="Williams K.H."/>
            <person name="Hubbard S.S."/>
            <person name="Banfield J.F."/>
        </authorList>
    </citation>
    <scope>NUCLEOTIDE SEQUENCE [LARGE SCALE GENOMIC DNA]</scope>
</reference>
<accession>A0A1F8BDC2</accession>
<dbReference type="STRING" id="1802514.A2955_04960"/>